<evidence type="ECO:0000256" key="4">
    <source>
        <dbReference type="ARBA" id="ARBA00023136"/>
    </source>
</evidence>
<feature type="transmembrane region" description="Helical" evidence="6">
    <location>
        <begin position="32"/>
        <end position="54"/>
    </location>
</feature>
<dbReference type="PANTHER" id="PTHR30520:SF6">
    <property type="entry name" value="FORMATE_NITRATE FAMILY TRANSPORTER (EUROFUNG)"/>
    <property type="match status" value="1"/>
</dbReference>
<dbReference type="PANTHER" id="PTHR30520">
    <property type="entry name" value="FORMATE TRANSPORTER-RELATED"/>
    <property type="match status" value="1"/>
</dbReference>
<comment type="subcellular location">
    <subcellularLocation>
        <location evidence="1">Membrane</location>
        <topology evidence="1">Multi-pass membrane protein</topology>
    </subcellularLocation>
</comment>
<dbReference type="RefSeq" id="WP_263594426.1">
    <property type="nucleotide sequence ID" value="NZ_CP107020.1"/>
</dbReference>
<evidence type="ECO:0000256" key="6">
    <source>
        <dbReference type="SAM" id="Phobius"/>
    </source>
</evidence>
<accession>A0ABY6G284</accession>
<dbReference type="Gene3D" id="1.20.1080.10">
    <property type="entry name" value="Glycerol uptake facilitator protein"/>
    <property type="match status" value="1"/>
</dbReference>
<dbReference type="InterPro" id="IPR024002">
    <property type="entry name" value="For/NO2_transpt_CS"/>
</dbReference>
<dbReference type="Proteomes" id="UP001164305">
    <property type="component" value="Chromosome"/>
</dbReference>
<dbReference type="InterPro" id="IPR023271">
    <property type="entry name" value="Aquaporin-like"/>
</dbReference>
<evidence type="ECO:0000256" key="3">
    <source>
        <dbReference type="ARBA" id="ARBA00022989"/>
    </source>
</evidence>
<feature type="transmembrane region" description="Helical" evidence="6">
    <location>
        <begin position="262"/>
        <end position="283"/>
    </location>
</feature>
<dbReference type="Pfam" id="PF01226">
    <property type="entry name" value="Form_Nir_trans"/>
    <property type="match status" value="1"/>
</dbReference>
<evidence type="ECO:0000256" key="5">
    <source>
        <dbReference type="ARBA" id="ARBA00049660"/>
    </source>
</evidence>
<keyword evidence="2 6" id="KW-0812">Transmembrane</keyword>
<proteinExistence type="inferred from homology"/>
<keyword evidence="3 6" id="KW-1133">Transmembrane helix</keyword>
<dbReference type="NCBIfam" id="TIGR00790">
    <property type="entry name" value="fnt"/>
    <property type="match status" value="1"/>
</dbReference>
<name>A0ABY6G284_9MICO</name>
<protein>
    <submittedName>
        <fullName evidence="7">Formate/nitrite family transporter</fullName>
    </submittedName>
</protein>
<gene>
    <name evidence="7" type="ORF">BRM3_01920</name>
</gene>
<dbReference type="EMBL" id="CP107020">
    <property type="protein sequence ID" value="UYG17217.1"/>
    <property type="molecule type" value="Genomic_DNA"/>
</dbReference>
<evidence type="ECO:0000256" key="2">
    <source>
        <dbReference type="ARBA" id="ARBA00022692"/>
    </source>
</evidence>
<comment type="similarity">
    <text evidence="5">Belongs to the FNT transporter (TC 1.A.16) family.</text>
</comment>
<keyword evidence="4 6" id="KW-0472">Membrane</keyword>
<feature type="transmembrane region" description="Helical" evidence="6">
    <location>
        <begin position="159"/>
        <end position="182"/>
    </location>
</feature>
<feature type="transmembrane region" description="Helical" evidence="6">
    <location>
        <begin position="74"/>
        <end position="92"/>
    </location>
</feature>
<dbReference type="InterPro" id="IPR000292">
    <property type="entry name" value="For/NO2_transpt"/>
</dbReference>
<feature type="transmembrane region" description="Helical" evidence="6">
    <location>
        <begin position="113"/>
        <end position="139"/>
    </location>
</feature>
<evidence type="ECO:0000256" key="1">
    <source>
        <dbReference type="ARBA" id="ARBA00004141"/>
    </source>
</evidence>
<evidence type="ECO:0000313" key="8">
    <source>
        <dbReference type="Proteomes" id="UP001164305"/>
    </source>
</evidence>
<keyword evidence="8" id="KW-1185">Reference proteome</keyword>
<dbReference type="PROSITE" id="PS01005">
    <property type="entry name" value="FORMATE_NITRITE_TP_1"/>
    <property type="match status" value="1"/>
</dbReference>
<reference evidence="7" key="1">
    <citation type="submission" date="2022-10" db="EMBL/GenBank/DDBJ databases">
        <title>Whole-Genome Sequencing of Brachybacterium huguangmaarense BRM-3, Isolated from Betula schmidtii.</title>
        <authorList>
            <person name="Haam D."/>
        </authorList>
    </citation>
    <scope>NUCLEOTIDE SEQUENCE</scope>
    <source>
        <strain evidence="7">BRM-3</strain>
    </source>
</reference>
<feature type="transmembrane region" description="Helical" evidence="6">
    <location>
        <begin position="194"/>
        <end position="214"/>
    </location>
</feature>
<evidence type="ECO:0000313" key="7">
    <source>
        <dbReference type="EMBL" id="UYG17217.1"/>
    </source>
</evidence>
<sequence length="309" mass="32256">MTDLSSKLVIPTPAAMAAATEDAMLAKATKPWFEMFLLSLTGGAFIALGFIFFVTSQQGLGAPFPVGPAKVLGGVVFSVGLMLVVVSGSDLFTGTTMTVMPLLSKRLGAGRWLGHWVVSLVGNFIGSVVVALLVLWAGTPSSNKSAWGLVVLNATLGKVTLTWGHAFFLAILANFAVCLAVWMANSGRSTADKILAIVGPIALFVASGFEHSVANMFMLPMGWLVKNFAPDSFWQGEAITKAGVTLETFAAITPGAIVFDNLIPVILGNIVGGAVFVGVYFWACYIRPARKAAAEAPAAVADTEATPGR</sequence>
<organism evidence="7 8">
    <name type="scientific">Brachybacterium huguangmaarense</name>
    <dbReference type="NCBI Taxonomy" id="1652028"/>
    <lineage>
        <taxon>Bacteria</taxon>
        <taxon>Bacillati</taxon>
        <taxon>Actinomycetota</taxon>
        <taxon>Actinomycetes</taxon>
        <taxon>Micrococcales</taxon>
        <taxon>Dermabacteraceae</taxon>
        <taxon>Brachybacterium</taxon>
    </lineage>
</organism>